<dbReference type="RefSeq" id="WP_139177867.1">
    <property type="nucleotide sequence ID" value="NZ_FNTX01000002.1"/>
</dbReference>
<dbReference type="AlphaFoldDB" id="A0A1H5N8R3"/>
<accession>A0A1H5N8R3</accession>
<evidence type="ECO:0000313" key="1">
    <source>
        <dbReference type="EMBL" id="SEE97946.1"/>
    </source>
</evidence>
<dbReference type="OrthoDB" id="5148046at2"/>
<dbReference type="Proteomes" id="UP000199220">
    <property type="component" value="Unassembled WGS sequence"/>
</dbReference>
<organism evidence="1 2">
    <name type="scientific">Ruania alba</name>
    <dbReference type="NCBI Taxonomy" id="648782"/>
    <lineage>
        <taxon>Bacteria</taxon>
        <taxon>Bacillati</taxon>
        <taxon>Actinomycetota</taxon>
        <taxon>Actinomycetes</taxon>
        <taxon>Micrococcales</taxon>
        <taxon>Ruaniaceae</taxon>
        <taxon>Ruania</taxon>
    </lineage>
</organism>
<dbReference type="PROSITE" id="PS51257">
    <property type="entry name" value="PROKAR_LIPOPROTEIN"/>
    <property type="match status" value="1"/>
</dbReference>
<keyword evidence="2" id="KW-1185">Reference proteome</keyword>
<name>A0A1H5N8R3_9MICO</name>
<proteinExistence type="predicted"/>
<gene>
    <name evidence="1" type="ORF">SAMN04488554_4071</name>
</gene>
<evidence type="ECO:0000313" key="2">
    <source>
        <dbReference type="Proteomes" id="UP000199220"/>
    </source>
</evidence>
<sequence length="140" mass="14481">MRTTVRLLLTLFVVGLLGLGGCSLVQDRAEDVVEHAIEEAVEGLDLTDGLPEGYPAEAVPVVDGDVRGASRTTDEGTEHVAVVSADDAGSAATDLLEGAGLEERHAVSSQSGRLVEYTGDGVHVTLIASGTRVVYVVRPG</sequence>
<dbReference type="EMBL" id="FNTX01000002">
    <property type="protein sequence ID" value="SEE97946.1"/>
    <property type="molecule type" value="Genomic_DNA"/>
</dbReference>
<reference evidence="2" key="1">
    <citation type="submission" date="2016-10" db="EMBL/GenBank/DDBJ databases">
        <authorList>
            <person name="Varghese N."/>
            <person name="Submissions S."/>
        </authorList>
    </citation>
    <scope>NUCLEOTIDE SEQUENCE [LARGE SCALE GENOMIC DNA]</scope>
    <source>
        <strain evidence="2">DSM 21368</strain>
    </source>
</reference>
<protein>
    <submittedName>
        <fullName evidence="1">Uncharacterized protein</fullName>
    </submittedName>
</protein>